<feature type="region of interest" description="Disordered" evidence="5">
    <location>
        <begin position="251"/>
        <end position="270"/>
    </location>
</feature>
<comment type="subcellular location">
    <subcellularLocation>
        <location evidence="1">Membrane</location>
        <topology evidence="1">Multi-pass membrane protein</topology>
    </subcellularLocation>
</comment>
<dbReference type="InterPro" id="IPR036259">
    <property type="entry name" value="MFS_trans_sf"/>
</dbReference>
<sequence length="522" mass="56389">MSSGWKYAFSLSKEEVKDSTPPGTVRLVAHDPADVEHSHDAIVKFPIPTADPADPLNWPAWRKAALLLVASLYAFVANYCGSAIAPALQLWFVTFPAEPKPYSTLTHLIAVNVLMLGASNIWWVPLSNWAGRRPVLLVATLILTLCSMWCGLAKSYNSLLAARIIQGIGGGAADTVAPALIGDVYFIHERGRAMAIYTFLLASGSIVGGIAGGYSAFHLGWAYVFWISTALSAGVFVGVLFLVPESLYNRPPPPEQPVTPSDSSSKKEASSQIETAQTYQPFTFARSLGFGPFHGNVVSLFVQPWRTLALPGAWVVMLHYAGLVGGIVTISMVGAQLVSMPPYLWGANAGLINIGGIIGVVLATVYTFIVSDSRLTSRAKHDKHGLAEPEDRLPTMFPPLAIATCGFFVFGFCGQYPGPNRWVGLEVGFAMLAFGLMQAPSIGFNYLIDSYGHLAADCFVVVTILRSIIAFAWTFFVSEWVTSKGTAEAFGIFGMLMGLFALLTIPLWLYGKRMRIARAYGQ</sequence>
<dbReference type="STRING" id="41688.A0A2N3NJD3"/>
<dbReference type="OrthoDB" id="2533084at2759"/>
<feature type="transmembrane region" description="Helical" evidence="6">
    <location>
        <begin position="313"/>
        <end position="338"/>
    </location>
</feature>
<feature type="transmembrane region" description="Helical" evidence="6">
    <location>
        <begin position="350"/>
        <end position="370"/>
    </location>
</feature>
<dbReference type="PANTHER" id="PTHR23502:SF181">
    <property type="entry name" value="MAJOR FACILITATOR SUPERFAMILY (MFS) PROFILE DOMAIN-CONTAINING PROTEIN"/>
    <property type="match status" value="1"/>
</dbReference>
<keyword evidence="9" id="KW-1185">Reference proteome</keyword>
<evidence type="ECO:0000256" key="2">
    <source>
        <dbReference type="ARBA" id="ARBA00022692"/>
    </source>
</evidence>
<dbReference type="SUPFAM" id="SSF103473">
    <property type="entry name" value="MFS general substrate transporter"/>
    <property type="match status" value="1"/>
</dbReference>
<keyword evidence="2 6" id="KW-0812">Transmembrane</keyword>
<dbReference type="PROSITE" id="PS50850">
    <property type="entry name" value="MFS"/>
    <property type="match status" value="1"/>
</dbReference>
<dbReference type="InParanoid" id="A0A2N3NJD3"/>
<dbReference type="GO" id="GO:0022857">
    <property type="term" value="F:transmembrane transporter activity"/>
    <property type="evidence" value="ECO:0007669"/>
    <property type="project" value="InterPro"/>
</dbReference>
<dbReference type="VEuPathDB" id="FungiDB:jhhlp_000751"/>
<feature type="domain" description="Major facilitator superfamily (MFS) profile" evidence="7">
    <location>
        <begin position="66"/>
        <end position="515"/>
    </location>
</feature>
<name>A0A2N3NJD3_9PEZI</name>
<feature type="transmembrane region" description="Helical" evidence="6">
    <location>
        <begin position="64"/>
        <end position="93"/>
    </location>
</feature>
<feature type="transmembrane region" description="Helical" evidence="6">
    <location>
        <begin position="400"/>
        <end position="417"/>
    </location>
</feature>
<gene>
    <name evidence="8" type="ORF">jhhlp_000751</name>
</gene>
<dbReference type="AlphaFoldDB" id="A0A2N3NJD3"/>
<keyword evidence="3 6" id="KW-1133">Transmembrane helix</keyword>
<evidence type="ECO:0000256" key="6">
    <source>
        <dbReference type="SAM" id="Phobius"/>
    </source>
</evidence>
<evidence type="ECO:0000256" key="3">
    <source>
        <dbReference type="ARBA" id="ARBA00022989"/>
    </source>
</evidence>
<proteinExistence type="predicted"/>
<comment type="caution">
    <text evidence="8">The sequence shown here is derived from an EMBL/GenBank/DDBJ whole genome shotgun (WGS) entry which is preliminary data.</text>
</comment>
<dbReference type="Gene3D" id="1.20.1250.20">
    <property type="entry name" value="MFS general substrate transporter like domains"/>
    <property type="match status" value="1"/>
</dbReference>
<evidence type="ECO:0000313" key="9">
    <source>
        <dbReference type="Proteomes" id="UP000233524"/>
    </source>
</evidence>
<feature type="transmembrane region" description="Helical" evidence="6">
    <location>
        <begin position="429"/>
        <end position="447"/>
    </location>
</feature>
<evidence type="ECO:0000256" key="4">
    <source>
        <dbReference type="ARBA" id="ARBA00023136"/>
    </source>
</evidence>
<keyword evidence="4 6" id="KW-0472">Membrane</keyword>
<evidence type="ECO:0000256" key="1">
    <source>
        <dbReference type="ARBA" id="ARBA00004141"/>
    </source>
</evidence>
<evidence type="ECO:0000313" key="8">
    <source>
        <dbReference type="EMBL" id="PKS12543.1"/>
    </source>
</evidence>
<feature type="transmembrane region" description="Helical" evidence="6">
    <location>
        <begin position="135"/>
        <end position="153"/>
    </location>
</feature>
<dbReference type="Pfam" id="PF07690">
    <property type="entry name" value="MFS_1"/>
    <property type="match status" value="1"/>
</dbReference>
<reference evidence="8 9" key="1">
    <citation type="journal article" date="2017" name="G3 (Bethesda)">
        <title>First Draft Genome Sequence of the Pathogenic Fungus Lomentospora prolificans (Formerly Scedosporium prolificans).</title>
        <authorList>
            <person name="Luo R."/>
            <person name="Zimin A."/>
            <person name="Workman R."/>
            <person name="Fan Y."/>
            <person name="Pertea G."/>
            <person name="Grossman N."/>
            <person name="Wear M.P."/>
            <person name="Jia B."/>
            <person name="Miller H."/>
            <person name="Casadevall A."/>
            <person name="Timp W."/>
            <person name="Zhang S.X."/>
            <person name="Salzberg S.L."/>
        </authorList>
    </citation>
    <scope>NUCLEOTIDE SEQUENCE [LARGE SCALE GENOMIC DNA]</scope>
    <source>
        <strain evidence="8 9">JHH-5317</strain>
    </source>
</reference>
<dbReference type="PANTHER" id="PTHR23502">
    <property type="entry name" value="MAJOR FACILITATOR SUPERFAMILY"/>
    <property type="match status" value="1"/>
</dbReference>
<protein>
    <recommendedName>
        <fullName evidence="7">Major facilitator superfamily (MFS) profile domain-containing protein</fullName>
    </recommendedName>
</protein>
<accession>A0A2N3NJD3</accession>
<dbReference type="EMBL" id="NLAX01000003">
    <property type="protein sequence ID" value="PKS12543.1"/>
    <property type="molecule type" value="Genomic_DNA"/>
</dbReference>
<feature type="transmembrane region" description="Helical" evidence="6">
    <location>
        <begin position="489"/>
        <end position="510"/>
    </location>
</feature>
<dbReference type="InterPro" id="IPR020846">
    <property type="entry name" value="MFS_dom"/>
</dbReference>
<feature type="transmembrane region" description="Helical" evidence="6">
    <location>
        <begin position="223"/>
        <end position="243"/>
    </location>
</feature>
<organism evidence="8 9">
    <name type="scientific">Lomentospora prolificans</name>
    <dbReference type="NCBI Taxonomy" id="41688"/>
    <lineage>
        <taxon>Eukaryota</taxon>
        <taxon>Fungi</taxon>
        <taxon>Dikarya</taxon>
        <taxon>Ascomycota</taxon>
        <taxon>Pezizomycotina</taxon>
        <taxon>Sordariomycetes</taxon>
        <taxon>Hypocreomycetidae</taxon>
        <taxon>Microascales</taxon>
        <taxon>Microascaceae</taxon>
        <taxon>Lomentospora</taxon>
    </lineage>
</organism>
<feature type="transmembrane region" description="Helical" evidence="6">
    <location>
        <begin position="454"/>
        <end position="477"/>
    </location>
</feature>
<feature type="transmembrane region" description="Helical" evidence="6">
    <location>
        <begin position="195"/>
        <end position="217"/>
    </location>
</feature>
<dbReference type="Proteomes" id="UP000233524">
    <property type="component" value="Unassembled WGS sequence"/>
</dbReference>
<feature type="transmembrane region" description="Helical" evidence="6">
    <location>
        <begin position="105"/>
        <end position="123"/>
    </location>
</feature>
<dbReference type="GO" id="GO:0005886">
    <property type="term" value="C:plasma membrane"/>
    <property type="evidence" value="ECO:0007669"/>
    <property type="project" value="TreeGrafter"/>
</dbReference>
<evidence type="ECO:0000259" key="7">
    <source>
        <dbReference type="PROSITE" id="PS50850"/>
    </source>
</evidence>
<dbReference type="InterPro" id="IPR011701">
    <property type="entry name" value="MFS"/>
</dbReference>
<evidence type="ECO:0000256" key="5">
    <source>
        <dbReference type="SAM" id="MobiDB-lite"/>
    </source>
</evidence>